<dbReference type="Proteomes" id="UP000290540">
    <property type="component" value="Unassembled WGS sequence"/>
</dbReference>
<sequence>MRLAVTAEDWDQVNLWYQKAAMQTGQEHVMIKTYELLVQELAPFEWASPTRYQFALGCRRSIGDVAKAKSLLYEILDADNCIDPATDTISDSIPYLTRRELAEIIYEEFLQATSSSQKARFTCRNRRSRGTETGKRPSHVRPRVQLSKET</sequence>
<proteinExistence type="predicted"/>
<evidence type="ECO:0000313" key="3">
    <source>
        <dbReference type="Proteomes" id="UP000290540"/>
    </source>
</evidence>
<feature type="region of interest" description="Disordered" evidence="1">
    <location>
        <begin position="121"/>
        <end position="150"/>
    </location>
</feature>
<dbReference type="AlphaFoldDB" id="A0A4Q2V5B2"/>
<dbReference type="EMBL" id="MQTW01000238">
    <property type="protein sequence ID" value="RYC81540.1"/>
    <property type="molecule type" value="Genomic_DNA"/>
</dbReference>
<comment type="caution">
    <text evidence="2">The sequence shown here is derived from an EMBL/GenBank/DDBJ whole genome shotgun (WGS) entry which is preliminary data.</text>
</comment>
<reference evidence="2 3" key="1">
    <citation type="submission" date="2016-12" db="EMBL/GenBank/DDBJ databases">
        <title>Draft genome sequence of Fusarium oxysporum causing rot on Narcissus.</title>
        <authorList>
            <person name="Armitage A.D."/>
            <person name="Taylor A."/>
            <person name="Clarkson J.P."/>
            <person name="Harrison R.J."/>
            <person name="Jackson A.C."/>
        </authorList>
    </citation>
    <scope>NUCLEOTIDE SEQUENCE [LARGE SCALE GENOMIC DNA]</scope>
    <source>
        <strain evidence="2 3">N139</strain>
    </source>
</reference>
<name>A0A4Q2V5B2_FUSOX</name>
<evidence type="ECO:0000313" key="2">
    <source>
        <dbReference type="EMBL" id="RYC81540.1"/>
    </source>
</evidence>
<accession>A0A4Q2V5B2</accession>
<evidence type="ECO:0000256" key="1">
    <source>
        <dbReference type="SAM" id="MobiDB-lite"/>
    </source>
</evidence>
<protein>
    <submittedName>
        <fullName evidence="2">Uncharacterized protein</fullName>
    </submittedName>
</protein>
<organism evidence="2 3">
    <name type="scientific">Fusarium oxysporum f. sp. narcissi</name>
    <dbReference type="NCBI Taxonomy" id="451672"/>
    <lineage>
        <taxon>Eukaryota</taxon>
        <taxon>Fungi</taxon>
        <taxon>Dikarya</taxon>
        <taxon>Ascomycota</taxon>
        <taxon>Pezizomycotina</taxon>
        <taxon>Sordariomycetes</taxon>
        <taxon>Hypocreomycetidae</taxon>
        <taxon>Hypocreales</taxon>
        <taxon>Nectriaceae</taxon>
        <taxon>Fusarium</taxon>
        <taxon>Fusarium oxysporum species complex</taxon>
    </lineage>
</organism>
<gene>
    <name evidence="2" type="ORF">BFJ63_vAg15561</name>
</gene>